<protein>
    <submittedName>
        <fullName evidence="1">Uncharacterized protein</fullName>
    </submittedName>
</protein>
<gene>
    <name evidence="1" type="ordered locus">Acry_0700</name>
</gene>
<dbReference type="HOGENOM" id="CLU_2534937_0_0_5"/>
<evidence type="ECO:0000313" key="2">
    <source>
        <dbReference type="Proteomes" id="UP000000245"/>
    </source>
</evidence>
<dbReference type="AlphaFoldDB" id="A5FWD9"/>
<reference evidence="1 2" key="1">
    <citation type="submission" date="2007-05" db="EMBL/GenBank/DDBJ databases">
        <title>Complete sequence of chromosome of Acidiphilium cryptum JF-5.</title>
        <authorList>
            <consortium name="US DOE Joint Genome Institute"/>
            <person name="Copeland A."/>
            <person name="Lucas S."/>
            <person name="Lapidus A."/>
            <person name="Barry K."/>
            <person name="Detter J.C."/>
            <person name="Glavina del Rio T."/>
            <person name="Hammon N."/>
            <person name="Israni S."/>
            <person name="Dalin E."/>
            <person name="Tice H."/>
            <person name="Pitluck S."/>
            <person name="Sims D."/>
            <person name="Brettin T."/>
            <person name="Bruce D."/>
            <person name="Han C."/>
            <person name="Schmutz J."/>
            <person name="Larimer F."/>
            <person name="Land M."/>
            <person name="Hauser L."/>
            <person name="Kyrpides N."/>
            <person name="Kim E."/>
            <person name="Magnuson T."/>
            <person name="Richardson P."/>
        </authorList>
    </citation>
    <scope>NUCLEOTIDE SEQUENCE [LARGE SCALE GENOMIC DNA]</scope>
    <source>
        <strain evidence="1 2">JF-5</strain>
    </source>
</reference>
<evidence type="ECO:0000313" key="1">
    <source>
        <dbReference type="EMBL" id="ABQ29921.1"/>
    </source>
</evidence>
<proteinExistence type="predicted"/>
<sequence length="83" mass="9343">MNTLDEVDIVTMQSVRDANADEPSEVPHVFPISDNIYRPILDGYSEGDDARDVYREALDWWNAELTAIEQTVSDRDPRSTAGS</sequence>
<dbReference type="EMBL" id="CP000697">
    <property type="protein sequence ID" value="ABQ29921.1"/>
    <property type="molecule type" value="Genomic_DNA"/>
</dbReference>
<dbReference type="KEGG" id="acr:Acry_0700"/>
<organism evidence="1 2">
    <name type="scientific">Acidiphilium cryptum (strain JF-5)</name>
    <dbReference type="NCBI Taxonomy" id="349163"/>
    <lineage>
        <taxon>Bacteria</taxon>
        <taxon>Pseudomonadati</taxon>
        <taxon>Pseudomonadota</taxon>
        <taxon>Alphaproteobacteria</taxon>
        <taxon>Acetobacterales</taxon>
        <taxon>Acidocellaceae</taxon>
        <taxon>Acidiphilium</taxon>
    </lineage>
</organism>
<accession>A5FWD9</accession>
<name>A5FWD9_ACICJ</name>
<dbReference type="Proteomes" id="UP000000245">
    <property type="component" value="Chromosome"/>
</dbReference>
<keyword evidence="2" id="KW-1185">Reference proteome</keyword>